<keyword evidence="8" id="KW-1185">Reference proteome</keyword>
<feature type="domain" description="HTH araC/xylS-type" evidence="6">
    <location>
        <begin position="414"/>
        <end position="522"/>
    </location>
</feature>
<organism evidence="7 8">
    <name type="scientific">Elizabethkingia meningoseptica</name>
    <name type="common">Chryseobacterium meningosepticum</name>
    <dbReference type="NCBI Taxonomy" id="238"/>
    <lineage>
        <taxon>Bacteria</taxon>
        <taxon>Pseudomonadati</taxon>
        <taxon>Bacteroidota</taxon>
        <taxon>Flavobacteriia</taxon>
        <taxon>Flavobacteriales</taxon>
        <taxon>Weeksellaceae</taxon>
        <taxon>Elizabethkingia</taxon>
    </lineage>
</organism>
<comment type="caution">
    <text evidence="7">The sequence shown here is derived from an EMBL/GenBank/DDBJ whole genome shotgun (WGS) entry which is preliminary data.</text>
</comment>
<proteinExistence type="predicted"/>
<dbReference type="Pfam" id="PF13424">
    <property type="entry name" value="TPR_12"/>
    <property type="match status" value="1"/>
</dbReference>
<keyword evidence="2" id="KW-0238">DNA-binding</keyword>
<evidence type="ECO:0000313" key="8">
    <source>
        <dbReference type="Proteomes" id="UP000188947"/>
    </source>
</evidence>
<evidence type="ECO:0000259" key="6">
    <source>
        <dbReference type="PROSITE" id="PS01124"/>
    </source>
</evidence>
<dbReference type="InterPro" id="IPR019734">
    <property type="entry name" value="TPR_rpt"/>
</dbReference>
<dbReference type="Gene3D" id="1.25.40.10">
    <property type="entry name" value="Tetratricopeptide repeat domain"/>
    <property type="match status" value="2"/>
</dbReference>
<dbReference type="InterPro" id="IPR009057">
    <property type="entry name" value="Homeodomain-like_sf"/>
</dbReference>
<keyword evidence="5" id="KW-1133">Transmembrane helix</keyword>
<keyword evidence="5" id="KW-0472">Membrane</keyword>
<keyword evidence="1" id="KW-0805">Transcription regulation</keyword>
<evidence type="ECO:0000313" key="7">
    <source>
        <dbReference type="EMBL" id="OOH97589.1"/>
    </source>
</evidence>
<dbReference type="InterPro" id="IPR018060">
    <property type="entry name" value="HTH_AraC"/>
</dbReference>
<dbReference type="Gene3D" id="1.10.10.60">
    <property type="entry name" value="Homeodomain-like"/>
    <property type="match status" value="2"/>
</dbReference>
<feature type="transmembrane region" description="Helical" evidence="5">
    <location>
        <begin position="331"/>
        <end position="350"/>
    </location>
</feature>
<feature type="repeat" description="TPR" evidence="4">
    <location>
        <begin position="187"/>
        <end position="220"/>
    </location>
</feature>
<evidence type="ECO:0000256" key="5">
    <source>
        <dbReference type="SAM" id="Phobius"/>
    </source>
</evidence>
<dbReference type="InterPro" id="IPR011990">
    <property type="entry name" value="TPR-like_helical_dom_sf"/>
</dbReference>
<dbReference type="SUPFAM" id="SSF46689">
    <property type="entry name" value="Homeodomain-like"/>
    <property type="match status" value="1"/>
</dbReference>
<dbReference type="STRING" id="238.BBD35_01210"/>
<accession>A0A1V3U3Q7</accession>
<dbReference type="PANTHER" id="PTHR43280:SF34">
    <property type="entry name" value="ARAC-FAMILY TRANSCRIPTIONAL REGULATOR"/>
    <property type="match status" value="1"/>
</dbReference>
<dbReference type="EMBL" id="MPOG01000003">
    <property type="protein sequence ID" value="OOH97589.1"/>
    <property type="molecule type" value="Genomic_DNA"/>
</dbReference>
<reference evidence="7 8" key="1">
    <citation type="submission" date="2016-11" db="EMBL/GenBank/DDBJ databases">
        <title>Genome sequence and comparative genomic analysis of clinical strain Elizabethkingia meningoseptica 61421 PRCM.</title>
        <authorList>
            <person name="Wang M."/>
            <person name="Hu S."/>
            <person name="Cao L."/>
            <person name="Jiang T."/>
            <person name="Zhou Y."/>
            <person name="Ming D."/>
        </authorList>
    </citation>
    <scope>NUCLEOTIDE SEQUENCE [LARGE SCALE GENOMIC DNA]</scope>
    <source>
        <strain evidence="7 8">61421 PRCM</strain>
    </source>
</reference>
<gene>
    <name evidence="7" type="ORF">BMF97_02925</name>
</gene>
<dbReference type="AlphaFoldDB" id="A0A1V3U3Q7"/>
<dbReference type="Pfam" id="PF12833">
    <property type="entry name" value="HTH_18"/>
    <property type="match status" value="1"/>
</dbReference>
<dbReference type="PROSITE" id="PS50005">
    <property type="entry name" value="TPR"/>
    <property type="match status" value="1"/>
</dbReference>
<evidence type="ECO:0000256" key="1">
    <source>
        <dbReference type="ARBA" id="ARBA00023015"/>
    </source>
</evidence>
<dbReference type="OrthoDB" id="5295174at2"/>
<keyword evidence="5" id="KW-0812">Transmembrane</keyword>
<dbReference type="GO" id="GO:0043565">
    <property type="term" value="F:sequence-specific DNA binding"/>
    <property type="evidence" value="ECO:0007669"/>
    <property type="project" value="InterPro"/>
</dbReference>
<dbReference type="RefSeq" id="WP_069215646.1">
    <property type="nucleotide sequence ID" value="NZ_CP016378.1"/>
</dbReference>
<keyword evidence="4" id="KW-0802">TPR repeat</keyword>
<evidence type="ECO:0000256" key="3">
    <source>
        <dbReference type="ARBA" id="ARBA00023163"/>
    </source>
</evidence>
<dbReference type="SUPFAM" id="SSF48452">
    <property type="entry name" value="TPR-like"/>
    <property type="match status" value="1"/>
</dbReference>
<sequence length="528" mass="61426">MGKIILIVFCFFMVFLYAQDKKTYDVIYNKTLLETSKTSPQYALRVADSLYSISSTPLYKSKSLILSAAIYKRQGQMKKSLEKALKAEQTIENSNELQGKAYVYAYLATQYRIINLHHVAERYLQKAFDASNKIEDHKISYGILGILWQEKAYYEIGKKDYKKSLEYLEKSQRFLKHAKSVEEYFVANNEKLMGLSYYCLRDFDKSLQHYNKALDISEDISENRITGRVYNGLAKIYLEKGNLNRAHRYIELALGVSDVMNDLQLKKEIYDTSNKYYTLLQDVDGIKNIQNKRDSIIDKISNRADIFINDLHSTLEERNIILQQNKSIKNWLIAATCMLLIVQATFFSQYKRKFKENLKNINSLITKKRAANSLIRENSVSLPIVAMSKKEQSNPPSEDDSEEGTIVMTDIMEQKLLSKLEEFEGSTLFTKRNISLSYLATYCGSNTRYLSHIINTYKKKDFNNYINELRIQYIIEKLQSSPQYRKYKVATLANEAGFSSPNKFSTVFKKEISMPPSQYIRHLIDEEF</sequence>
<dbReference type="GO" id="GO:0003700">
    <property type="term" value="F:DNA-binding transcription factor activity"/>
    <property type="evidence" value="ECO:0007669"/>
    <property type="project" value="InterPro"/>
</dbReference>
<protein>
    <submittedName>
        <fullName evidence="7">AraC family transcriptional regulator</fullName>
    </submittedName>
</protein>
<name>A0A1V3U3Q7_ELIME</name>
<dbReference type="SMART" id="SM00342">
    <property type="entry name" value="HTH_ARAC"/>
    <property type="match status" value="1"/>
</dbReference>
<dbReference type="PROSITE" id="PS01124">
    <property type="entry name" value="HTH_ARAC_FAMILY_2"/>
    <property type="match status" value="1"/>
</dbReference>
<evidence type="ECO:0000256" key="2">
    <source>
        <dbReference type="ARBA" id="ARBA00023125"/>
    </source>
</evidence>
<dbReference type="Proteomes" id="UP000188947">
    <property type="component" value="Unassembled WGS sequence"/>
</dbReference>
<dbReference type="SMART" id="SM00028">
    <property type="entry name" value="TPR"/>
    <property type="match status" value="5"/>
</dbReference>
<dbReference type="PANTHER" id="PTHR43280">
    <property type="entry name" value="ARAC-FAMILY TRANSCRIPTIONAL REGULATOR"/>
    <property type="match status" value="1"/>
</dbReference>
<evidence type="ECO:0000256" key="4">
    <source>
        <dbReference type="PROSITE-ProRule" id="PRU00339"/>
    </source>
</evidence>
<keyword evidence="3" id="KW-0804">Transcription</keyword>
<dbReference type="eggNOG" id="COG2207">
    <property type="taxonomic scope" value="Bacteria"/>
</dbReference>